<protein>
    <submittedName>
        <fullName evidence="2">Uncharacterized protein</fullName>
    </submittedName>
</protein>
<keyword evidence="1" id="KW-0812">Transmembrane</keyword>
<evidence type="ECO:0000256" key="1">
    <source>
        <dbReference type="SAM" id="Phobius"/>
    </source>
</evidence>
<feature type="transmembrane region" description="Helical" evidence="1">
    <location>
        <begin position="55"/>
        <end position="75"/>
    </location>
</feature>
<dbReference type="Proteomes" id="UP000469430">
    <property type="component" value="Unassembled WGS sequence"/>
</dbReference>
<dbReference type="EMBL" id="WTYJ01000001">
    <property type="protein sequence ID" value="MXO98762.1"/>
    <property type="molecule type" value="Genomic_DNA"/>
</dbReference>
<dbReference type="AlphaFoldDB" id="A0A6I4TS81"/>
<dbReference type="RefSeq" id="WP_161390368.1">
    <property type="nucleotide sequence ID" value="NZ_JBHSCP010000001.1"/>
</dbReference>
<evidence type="ECO:0000313" key="2">
    <source>
        <dbReference type="EMBL" id="MXO98762.1"/>
    </source>
</evidence>
<gene>
    <name evidence="2" type="ORF">GRI97_07165</name>
</gene>
<feature type="transmembrane region" description="Helical" evidence="1">
    <location>
        <begin position="30"/>
        <end position="49"/>
    </location>
</feature>
<proteinExistence type="predicted"/>
<keyword evidence="1" id="KW-1133">Transmembrane helix</keyword>
<keyword evidence="1" id="KW-0472">Membrane</keyword>
<sequence length="85" mass="8954">MTDISTTGVFVCLAASALLARFLRHGSFALRLLPLLPIVPAIVFGFNKVEAPMPAWLNATIGIIALLVIGVDGALRFKGSHPARG</sequence>
<feature type="transmembrane region" description="Helical" evidence="1">
    <location>
        <begin position="6"/>
        <end position="23"/>
    </location>
</feature>
<reference evidence="2 3" key="1">
    <citation type="submission" date="2019-12" db="EMBL/GenBank/DDBJ databases">
        <title>Genomic-based taxomic classification of the family Erythrobacteraceae.</title>
        <authorList>
            <person name="Xu L."/>
        </authorList>
    </citation>
    <scope>NUCLEOTIDE SEQUENCE [LARGE SCALE GENOMIC DNA]</scope>
    <source>
        <strain evidence="2 3">S36</strain>
    </source>
</reference>
<keyword evidence="3" id="KW-1185">Reference proteome</keyword>
<comment type="caution">
    <text evidence="2">The sequence shown here is derived from an EMBL/GenBank/DDBJ whole genome shotgun (WGS) entry which is preliminary data.</text>
</comment>
<name>A0A6I4TS81_9SPHN</name>
<evidence type="ECO:0000313" key="3">
    <source>
        <dbReference type="Proteomes" id="UP000469430"/>
    </source>
</evidence>
<accession>A0A6I4TS81</accession>
<organism evidence="2 3">
    <name type="scientific">Croceibacterium xixiisoli</name>
    <dbReference type="NCBI Taxonomy" id="1476466"/>
    <lineage>
        <taxon>Bacteria</taxon>
        <taxon>Pseudomonadati</taxon>
        <taxon>Pseudomonadota</taxon>
        <taxon>Alphaproteobacteria</taxon>
        <taxon>Sphingomonadales</taxon>
        <taxon>Erythrobacteraceae</taxon>
        <taxon>Croceibacterium</taxon>
    </lineage>
</organism>